<dbReference type="GO" id="GO:0043531">
    <property type="term" value="F:ADP binding"/>
    <property type="evidence" value="ECO:0007669"/>
    <property type="project" value="InterPro"/>
</dbReference>
<keyword evidence="3" id="KW-0611">Plant defense</keyword>
<dbReference type="InterPro" id="IPR027417">
    <property type="entry name" value="P-loop_NTPase"/>
</dbReference>
<dbReference type="AlphaFoldDB" id="A0AAD8I1P1"/>
<comment type="caution">
    <text evidence="8">The sequence shown here is derived from an EMBL/GenBank/DDBJ whole genome shotgun (WGS) entry which is preliminary data.</text>
</comment>
<accession>A0AAD8I1P1</accession>
<dbReference type="InterPro" id="IPR032675">
    <property type="entry name" value="LRR_dom_sf"/>
</dbReference>
<feature type="domain" description="NB-ARC" evidence="5">
    <location>
        <begin position="138"/>
        <end position="303"/>
    </location>
</feature>
<dbReference type="InterPro" id="IPR055414">
    <property type="entry name" value="LRR_R13L4/SHOC2-like"/>
</dbReference>
<dbReference type="PANTHER" id="PTHR36766:SF64">
    <property type="entry name" value="OS12G0206100 PROTEIN"/>
    <property type="match status" value="1"/>
</dbReference>
<dbReference type="Gene3D" id="3.40.50.300">
    <property type="entry name" value="P-loop containing nucleotide triphosphate hydrolases"/>
    <property type="match status" value="1"/>
</dbReference>
<evidence type="ECO:0000256" key="2">
    <source>
        <dbReference type="ARBA" id="ARBA00022741"/>
    </source>
</evidence>
<keyword evidence="4" id="KW-0067">ATP-binding</keyword>
<dbReference type="GO" id="GO:0006952">
    <property type="term" value="P:defense response"/>
    <property type="evidence" value="ECO:0007669"/>
    <property type="project" value="UniProtKB-KW"/>
</dbReference>
<dbReference type="PANTHER" id="PTHR36766">
    <property type="entry name" value="PLANT BROAD-SPECTRUM MILDEW RESISTANCE PROTEIN RPW8"/>
    <property type="match status" value="1"/>
</dbReference>
<keyword evidence="9" id="KW-1185">Reference proteome</keyword>
<feature type="domain" description="Disease resistance R13L4/SHOC-2-like LRR" evidence="7">
    <location>
        <begin position="348"/>
        <end position="477"/>
    </location>
</feature>
<name>A0AAD8I1P1_9APIA</name>
<dbReference type="InterPro" id="IPR038005">
    <property type="entry name" value="RX-like_CC"/>
</dbReference>
<dbReference type="EMBL" id="JAUIZM010000007">
    <property type="protein sequence ID" value="KAK1377030.1"/>
    <property type="molecule type" value="Genomic_DNA"/>
</dbReference>
<dbReference type="CDD" id="cd14798">
    <property type="entry name" value="RX-CC_like"/>
    <property type="match status" value="1"/>
</dbReference>
<dbReference type="SUPFAM" id="SSF52058">
    <property type="entry name" value="L domain-like"/>
    <property type="match status" value="1"/>
</dbReference>
<proteinExistence type="predicted"/>
<dbReference type="Pfam" id="PF18052">
    <property type="entry name" value="Rx_N"/>
    <property type="match status" value="1"/>
</dbReference>
<dbReference type="InterPro" id="IPR002182">
    <property type="entry name" value="NB-ARC"/>
</dbReference>
<reference evidence="8" key="1">
    <citation type="submission" date="2023-02" db="EMBL/GenBank/DDBJ databases">
        <title>Genome of toxic invasive species Heracleum sosnowskyi carries increased number of genes despite the absence of recent whole-genome duplications.</title>
        <authorList>
            <person name="Schelkunov M."/>
            <person name="Shtratnikova V."/>
            <person name="Makarenko M."/>
            <person name="Klepikova A."/>
            <person name="Omelchenko D."/>
            <person name="Novikova G."/>
            <person name="Obukhova E."/>
            <person name="Bogdanov V."/>
            <person name="Penin A."/>
            <person name="Logacheva M."/>
        </authorList>
    </citation>
    <scope>NUCLEOTIDE SEQUENCE</scope>
    <source>
        <strain evidence="8">Hsosn_3</strain>
        <tissue evidence="8">Leaf</tissue>
    </source>
</reference>
<evidence type="ECO:0000259" key="6">
    <source>
        <dbReference type="Pfam" id="PF18052"/>
    </source>
</evidence>
<feature type="domain" description="Disease resistance N-terminal" evidence="6">
    <location>
        <begin position="6"/>
        <end position="56"/>
    </location>
</feature>
<dbReference type="Gene3D" id="1.20.5.4130">
    <property type="match status" value="1"/>
</dbReference>
<keyword evidence="2" id="KW-0547">Nucleotide-binding</keyword>
<dbReference type="GO" id="GO:0005524">
    <property type="term" value="F:ATP binding"/>
    <property type="evidence" value="ECO:0007669"/>
    <property type="project" value="UniProtKB-KW"/>
</dbReference>
<sequence length="532" mass="60680">MAEAVQELKRIQCFLKEADKKQYLDERVRRWVTEIRNLAFKVEDVIETFALEVANEPAGFNGMVRNFTLMLSELVIGHNVVTEINDLQAELTFLIACLQTNGITKGLAEEDTSSSLVNQKSERILYSHDVEEDYVGMEKVIEKMVSDLKQKDKGCEVVSISGTGGQGKTTLAKKLYNHPEFKDHFKVWICITQQFHREEVLQNVLQQLLPRSMERNVTWMDNAKLSQELHKVQTEKNCLIIIDDIPTIDYWRSLEHGFPIGKTTSASKILLATRDVKVAETGFLCKIPTLTEEEGWQLLSRKARISHLPDTRVASGMENVGRKMVNICKGLPLAISVLGGILKASSYKFSNHNIRSITELVYLKYLCLLDCRLEEELPSSIGNLRNLETLDLRVRDFIIIPNVLWKLKQLKHLYLPTVAQFGIVQKLGLNGFAQSGIVEKLRLEGLNGLELLHNYDSRNCEALDLIGLPKLKALRGRILLEDNLREQNLMNFIKSRELRYSYLDISGGRTRCNFQKSMTTLAFLLGISPRYH</sequence>
<evidence type="ECO:0000256" key="3">
    <source>
        <dbReference type="ARBA" id="ARBA00022821"/>
    </source>
</evidence>
<evidence type="ECO:0000313" key="8">
    <source>
        <dbReference type="EMBL" id="KAK1377030.1"/>
    </source>
</evidence>
<dbReference type="Pfam" id="PF00931">
    <property type="entry name" value="NB-ARC"/>
    <property type="match status" value="1"/>
</dbReference>
<evidence type="ECO:0000313" key="9">
    <source>
        <dbReference type="Proteomes" id="UP001237642"/>
    </source>
</evidence>
<dbReference type="PRINTS" id="PR00364">
    <property type="entry name" value="DISEASERSIST"/>
</dbReference>
<dbReference type="GO" id="GO:0051707">
    <property type="term" value="P:response to other organism"/>
    <property type="evidence" value="ECO:0007669"/>
    <property type="project" value="UniProtKB-ARBA"/>
</dbReference>
<dbReference type="Proteomes" id="UP001237642">
    <property type="component" value="Unassembled WGS sequence"/>
</dbReference>
<keyword evidence="1" id="KW-0677">Repeat</keyword>
<reference evidence="8" key="2">
    <citation type="submission" date="2023-05" db="EMBL/GenBank/DDBJ databases">
        <authorList>
            <person name="Schelkunov M.I."/>
        </authorList>
    </citation>
    <scope>NUCLEOTIDE SEQUENCE</scope>
    <source>
        <strain evidence="8">Hsosn_3</strain>
        <tissue evidence="8">Leaf</tissue>
    </source>
</reference>
<organism evidence="8 9">
    <name type="scientific">Heracleum sosnowskyi</name>
    <dbReference type="NCBI Taxonomy" id="360622"/>
    <lineage>
        <taxon>Eukaryota</taxon>
        <taxon>Viridiplantae</taxon>
        <taxon>Streptophyta</taxon>
        <taxon>Embryophyta</taxon>
        <taxon>Tracheophyta</taxon>
        <taxon>Spermatophyta</taxon>
        <taxon>Magnoliopsida</taxon>
        <taxon>eudicotyledons</taxon>
        <taxon>Gunneridae</taxon>
        <taxon>Pentapetalae</taxon>
        <taxon>asterids</taxon>
        <taxon>campanulids</taxon>
        <taxon>Apiales</taxon>
        <taxon>Apiaceae</taxon>
        <taxon>Apioideae</taxon>
        <taxon>apioid superclade</taxon>
        <taxon>Tordylieae</taxon>
        <taxon>Tordyliinae</taxon>
        <taxon>Heracleum</taxon>
    </lineage>
</organism>
<dbReference type="Pfam" id="PF23598">
    <property type="entry name" value="LRR_14"/>
    <property type="match status" value="1"/>
</dbReference>
<gene>
    <name evidence="8" type="ORF">POM88_033223</name>
</gene>
<protein>
    <submittedName>
        <fullName evidence="8">Uncharacterized protein</fullName>
    </submittedName>
</protein>
<dbReference type="SUPFAM" id="SSF52540">
    <property type="entry name" value="P-loop containing nucleoside triphosphate hydrolases"/>
    <property type="match status" value="1"/>
</dbReference>
<dbReference type="InterPro" id="IPR041118">
    <property type="entry name" value="Rx_N"/>
</dbReference>
<evidence type="ECO:0000259" key="5">
    <source>
        <dbReference type="Pfam" id="PF00931"/>
    </source>
</evidence>
<dbReference type="Gene3D" id="3.80.10.10">
    <property type="entry name" value="Ribonuclease Inhibitor"/>
    <property type="match status" value="1"/>
</dbReference>
<evidence type="ECO:0000256" key="4">
    <source>
        <dbReference type="ARBA" id="ARBA00022840"/>
    </source>
</evidence>
<evidence type="ECO:0000256" key="1">
    <source>
        <dbReference type="ARBA" id="ARBA00022737"/>
    </source>
</evidence>
<evidence type="ECO:0000259" key="7">
    <source>
        <dbReference type="Pfam" id="PF23598"/>
    </source>
</evidence>